<keyword evidence="5" id="KW-0812">Transmembrane</keyword>
<dbReference type="Pfam" id="PF00015">
    <property type="entry name" value="MCPsignal"/>
    <property type="match status" value="1"/>
</dbReference>
<keyword evidence="9" id="KW-1185">Reference proteome</keyword>
<dbReference type="PANTHER" id="PTHR43531:SF11">
    <property type="entry name" value="METHYL-ACCEPTING CHEMOTAXIS PROTEIN 3"/>
    <property type="match status" value="1"/>
</dbReference>
<protein>
    <submittedName>
        <fullName evidence="8">Methyl-accepting chemotaxis protein</fullName>
    </submittedName>
</protein>
<gene>
    <name evidence="8" type="ORF">GCM10017620_22380</name>
</gene>
<dbReference type="Gene3D" id="6.10.340.10">
    <property type="match status" value="1"/>
</dbReference>
<keyword evidence="5" id="KW-0472">Membrane</keyword>
<evidence type="ECO:0000256" key="5">
    <source>
        <dbReference type="SAM" id="Phobius"/>
    </source>
</evidence>
<keyword evidence="1" id="KW-0145">Chemotaxis</keyword>
<dbReference type="PROSITE" id="PS50111">
    <property type="entry name" value="CHEMOTAXIS_TRANSDUC_2"/>
    <property type="match status" value="1"/>
</dbReference>
<dbReference type="SMART" id="SM00283">
    <property type="entry name" value="MA"/>
    <property type="match status" value="1"/>
</dbReference>
<evidence type="ECO:0000256" key="3">
    <source>
        <dbReference type="PROSITE-ProRule" id="PRU00284"/>
    </source>
</evidence>
<dbReference type="Proteomes" id="UP001143509">
    <property type="component" value="Unassembled WGS sequence"/>
</dbReference>
<dbReference type="InterPro" id="IPR051310">
    <property type="entry name" value="MCP_chemotaxis"/>
</dbReference>
<feature type="transmembrane region" description="Helical" evidence="5">
    <location>
        <begin position="201"/>
        <end position="223"/>
    </location>
</feature>
<comment type="similarity">
    <text evidence="2">Belongs to the methyl-accepting chemotaxis (MCP) protein family.</text>
</comment>
<organism evidence="8 9">
    <name type="scientific">Brevundimonas intermedia</name>
    <dbReference type="NCBI Taxonomy" id="74315"/>
    <lineage>
        <taxon>Bacteria</taxon>
        <taxon>Pseudomonadati</taxon>
        <taxon>Pseudomonadota</taxon>
        <taxon>Alphaproteobacteria</taxon>
        <taxon>Caulobacterales</taxon>
        <taxon>Caulobacteraceae</taxon>
        <taxon>Brevundimonas</taxon>
    </lineage>
</organism>
<sequence>MLWLLEMAVNKILSDTKVAVKIIVPLILLALVGLGGAAYSAWEMKRIDADYSRLVDVEGVALVKMVRVNRTVQGLGYDAYKIFAYDGASAEARDAADHAKEKIQTIETLLTEAESTAPHWKDEIESFRGPLNEIRTLVGRSVEFGLINDKAAERVLLTQLDAKMADLVPKLTAFTNAKVKLSAEESAQLSQNVNTAALKTLIAIALATVAALAAGLVVARSIVGALTGIGDRMGRLSGGDTTIDVPHAQRKDELGKMGIALIAFRDAAVEKMELEAEGAALRTQSDEERARNQRAADALAREQATVVAALGEGLEHLTRGDLTYSITQDFPGDYAKLKADFNTAIAQLQQAMGVVLGNVAGIRSGAGEISQAADDLSRRTEQQAASLEETAAALDEITATVNKTASGARQASDVVQSAKGDAETSGVIVRDAVEAMHAIEGSSAQINQIIGVIDEIAFQTNLLALNAGVEAARAGEAGRGFAVVASEVRALAQRSAEAAKEIKTLISASTTQVGSGVKLVGQTGEALQRIVDRVAEIDGLVSEIAASAQEQAVGLAQVNTAVNQMDQVTQQNAAMVEQSTAASHSLAQEAEALQTSVAQFKVGETARAAPALRSAPKPARPEPRPAASAPARSNHMAAAMKTIGRGGAAPAPQAAHQAAHQAAPASEGWEEF</sequence>
<comment type="caution">
    <text evidence="8">The sequence shown here is derived from an EMBL/GenBank/DDBJ whole genome shotgun (WGS) entry which is preliminary data.</text>
</comment>
<accession>A0ABQ5TB04</accession>
<feature type="compositionally biased region" description="Low complexity" evidence="4">
    <location>
        <begin position="648"/>
        <end position="665"/>
    </location>
</feature>
<evidence type="ECO:0000256" key="2">
    <source>
        <dbReference type="ARBA" id="ARBA00029447"/>
    </source>
</evidence>
<dbReference type="InterPro" id="IPR004089">
    <property type="entry name" value="MCPsignal_dom"/>
</dbReference>
<evidence type="ECO:0000256" key="1">
    <source>
        <dbReference type="ARBA" id="ARBA00022500"/>
    </source>
</evidence>
<dbReference type="Pfam" id="PF00672">
    <property type="entry name" value="HAMP"/>
    <property type="match status" value="1"/>
</dbReference>
<dbReference type="InterPro" id="IPR003660">
    <property type="entry name" value="HAMP_dom"/>
</dbReference>
<dbReference type="EMBL" id="BSFD01000006">
    <property type="protein sequence ID" value="GLK49265.1"/>
    <property type="molecule type" value="Genomic_DNA"/>
</dbReference>
<feature type="region of interest" description="Disordered" evidence="4">
    <location>
        <begin position="608"/>
        <end position="672"/>
    </location>
</feature>
<evidence type="ECO:0000259" key="6">
    <source>
        <dbReference type="PROSITE" id="PS50111"/>
    </source>
</evidence>
<dbReference type="Gene3D" id="1.10.287.950">
    <property type="entry name" value="Methyl-accepting chemotaxis protein"/>
    <property type="match status" value="1"/>
</dbReference>
<feature type="domain" description="HAMP" evidence="7">
    <location>
        <begin position="301"/>
        <end position="353"/>
    </location>
</feature>
<dbReference type="PANTHER" id="PTHR43531">
    <property type="entry name" value="PROTEIN ICFG"/>
    <property type="match status" value="1"/>
</dbReference>
<dbReference type="SUPFAM" id="SSF158472">
    <property type="entry name" value="HAMP domain-like"/>
    <property type="match status" value="1"/>
</dbReference>
<feature type="transmembrane region" description="Helical" evidence="5">
    <location>
        <begin position="20"/>
        <end position="42"/>
    </location>
</feature>
<name>A0ABQ5TB04_9CAUL</name>
<evidence type="ECO:0000259" key="7">
    <source>
        <dbReference type="PROSITE" id="PS50885"/>
    </source>
</evidence>
<dbReference type="SUPFAM" id="SSF58104">
    <property type="entry name" value="Methyl-accepting chemotaxis protein (MCP) signaling domain"/>
    <property type="match status" value="1"/>
</dbReference>
<dbReference type="PROSITE" id="PS50885">
    <property type="entry name" value="HAMP"/>
    <property type="match status" value="2"/>
</dbReference>
<reference evidence="8" key="1">
    <citation type="journal article" date="2014" name="Int. J. Syst. Evol. Microbiol.">
        <title>Complete genome of a new Firmicutes species belonging to the dominant human colonic microbiota ('Ruminococcus bicirculans') reveals two chromosomes and a selective capacity to utilize plant glucans.</title>
        <authorList>
            <consortium name="NISC Comparative Sequencing Program"/>
            <person name="Wegmann U."/>
            <person name="Louis P."/>
            <person name="Goesmann A."/>
            <person name="Henrissat B."/>
            <person name="Duncan S.H."/>
            <person name="Flint H.J."/>
        </authorList>
    </citation>
    <scope>NUCLEOTIDE SEQUENCE</scope>
    <source>
        <strain evidence="8">VKM B-1499</strain>
    </source>
</reference>
<keyword evidence="5" id="KW-1133">Transmembrane helix</keyword>
<evidence type="ECO:0000256" key="4">
    <source>
        <dbReference type="SAM" id="MobiDB-lite"/>
    </source>
</evidence>
<keyword evidence="3" id="KW-0807">Transducer</keyword>
<feature type="domain" description="HAMP" evidence="7">
    <location>
        <begin position="220"/>
        <end position="273"/>
    </location>
</feature>
<reference evidence="8" key="2">
    <citation type="submission" date="2023-01" db="EMBL/GenBank/DDBJ databases">
        <authorList>
            <person name="Sun Q."/>
            <person name="Evtushenko L."/>
        </authorList>
    </citation>
    <scope>NUCLEOTIDE SEQUENCE</scope>
    <source>
        <strain evidence="8">VKM B-1499</strain>
    </source>
</reference>
<dbReference type="CDD" id="cd11386">
    <property type="entry name" value="MCP_signal"/>
    <property type="match status" value="1"/>
</dbReference>
<proteinExistence type="inferred from homology"/>
<evidence type="ECO:0000313" key="8">
    <source>
        <dbReference type="EMBL" id="GLK49265.1"/>
    </source>
</evidence>
<dbReference type="SMART" id="SM00304">
    <property type="entry name" value="HAMP"/>
    <property type="match status" value="2"/>
</dbReference>
<evidence type="ECO:0000313" key="9">
    <source>
        <dbReference type="Proteomes" id="UP001143509"/>
    </source>
</evidence>
<feature type="domain" description="Methyl-accepting transducer" evidence="6">
    <location>
        <begin position="358"/>
        <end position="587"/>
    </location>
</feature>